<feature type="transmembrane region" description="Helical" evidence="1">
    <location>
        <begin position="30"/>
        <end position="48"/>
    </location>
</feature>
<name>A0A848N6W1_9FLAO</name>
<keyword evidence="1" id="KW-0472">Membrane</keyword>
<evidence type="ECO:0000256" key="1">
    <source>
        <dbReference type="SAM" id="Phobius"/>
    </source>
</evidence>
<feature type="transmembrane region" description="Helical" evidence="1">
    <location>
        <begin position="69"/>
        <end position="89"/>
    </location>
</feature>
<keyword evidence="1" id="KW-0812">Transmembrane</keyword>
<accession>A0A848N6W1</accession>
<dbReference type="Proteomes" id="UP000548067">
    <property type="component" value="Unassembled WGS sequence"/>
</dbReference>
<reference evidence="2 3" key="1">
    <citation type="submission" date="2020-04" db="EMBL/GenBank/DDBJ databases">
        <title>Genome analysis and antimicrobial resistance characteristics of Chryseobacterium aquaticum isolated from farmed salmonids.</title>
        <authorList>
            <person name="Saticioglu I.B."/>
            <person name="Duman M."/>
            <person name="Altun S."/>
        </authorList>
    </citation>
    <scope>NUCLEOTIDE SEQUENCE [LARGE SCALE GENOMIC DNA]</scope>
    <source>
        <strain evidence="2 3">C-174</strain>
    </source>
</reference>
<proteinExistence type="predicted"/>
<gene>
    <name evidence="2" type="ORF">HIO71_18205</name>
</gene>
<evidence type="ECO:0000313" key="3">
    <source>
        <dbReference type="Proteomes" id="UP000548067"/>
    </source>
</evidence>
<comment type="caution">
    <text evidence="2">The sequence shown here is derived from an EMBL/GenBank/DDBJ whole genome shotgun (WGS) entry which is preliminary data.</text>
</comment>
<dbReference type="EMBL" id="JABCJF010000018">
    <property type="protein sequence ID" value="NMR36116.1"/>
    <property type="molecule type" value="Genomic_DNA"/>
</dbReference>
<dbReference type="AlphaFoldDB" id="A0A848N6W1"/>
<sequence length="172" mass="20260">MKKYPLQFTLTLLLFICINTSFYWEGYLSILAFLAFFIVFIVYFVLFIELIRQIYISFRDKFAEKTRNILVFCMSLCLILIIIKPNGLIDFDQFEGTDRIVAQAEGAANCTSRLKLKTNEKYILESICFGIEKSKGEYKIIKDTIYFKRTTRNSFNAKFAIIKDHEIIIYKN</sequence>
<dbReference type="RefSeq" id="WP_169322529.1">
    <property type="nucleotide sequence ID" value="NZ_JABCJF010000018.1"/>
</dbReference>
<protein>
    <submittedName>
        <fullName evidence="2">Uncharacterized protein</fullName>
    </submittedName>
</protein>
<keyword evidence="1" id="KW-1133">Transmembrane helix</keyword>
<evidence type="ECO:0000313" key="2">
    <source>
        <dbReference type="EMBL" id="NMR36116.1"/>
    </source>
</evidence>
<organism evidence="2 3">
    <name type="scientific">Chryseobacterium aquaticum</name>
    <dbReference type="NCBI Taxonomy" id="452084"/>
    <lineage>
        <taxon>Bacteria</taxon>
        <taxon>Pseudomonadati</taxon>
        <taxon>Bacteroidota</taxon>
        <taxon>Flavobacteriia</taxon>
        <taxon>Flavobacteriales</taxon>
        <taxon>Weeksellaceae</taxon>
        <taxon>Chryseobacterium group</taxon>
        <taxon>Chryseobacterium</taxon>
    </lineage>
</organism>